<feature type="region of interest" description="Disordered" evidence="3">
    <location>
        <begin position="2063"/>
        <end position="2085"/>
    </location>
</feature>
<dbReference type="InterPro" id="IPR009081">
    <property type="entry name" value="PP-bd_ACP"/>
</dbReference>
<dbReference type="Pfam" id="PF00501">
    <property type="entry name" value="AMP-binding"/>
    <property type="match status" value="2"/>
</dbReference>
<evidence type="ECO:0000256" key="1">
    <source>
        <dbReference type="ARBA" id="ARBA00001957"/>
    </source>
</evidence>
<organism evidence="5 6">
    <name type="scientific">Tumebacillus lacus</name>
    <dbReference type="NCBI Taxonomy" id="2995335"/>
    <lineage>
        <taxon>Bacteria</taxon>
        <taxon>Bacillati</taxon>
        <taxon>Bacillota</taxon>
        <taxon>Bacilli</taxon>
        <taxon>Bacillales</taxon>
        <taxon>Alicyclobacillaceae</taxon>
        <taxon>Tumebacillus</taxon>
    </lineage>
</organism>
<dbReference type="CDD" id="cd17646">
    <property type="entry name" value="A_NRPS_AB3403-like"/>
    <property type="match status" value="1"/>
</dbReference>
<dbReference type="SUPFAM" id="SSF52777">
    <property type="entry name" value="CoA-dependent acyltransferases"/>
    <property type="match status" value="4"/>
</dbReference>
<gene>
    <name evidence="5" type="ORF">OS242_05535</name>
</gene>
<evidence type="ECO:0000256" key="3">
    <source>
        <dbReference type="SAM" id="MobiDB-lite"/>
    </source>
</evidence>
<dbReference type="Pfam" id="PF13193">
    <property type="entry name" value="AMP-binding_C"/>
    <property type="match status" value="2"/>
</dbReference>
<dbReference type="InterPro" id="IPR020845">
    <property type="entry name" value="AMP-binding_CS"/>
</dbReference>
<dbReference type="Gene3D" id="3.30.559.10">
    <property type="entry name" value="Chloramphenicol acetyltransferase-like domain"/>
    <property type="match status" value="2"/>
</dbReference>
<accession>A0ABT3WXM4</accession>
<reference evidence="5 6" key="1">
    <citation type="submission" date="2022-11" db="EMBL/GenBank/DDBJ databases">
        <title>Study of microbial diversity in lake waters.</title>
        <authorList>
            <person name="Zhang J."/>
        </authorList>
    </citation>
    <scope>NUCLEOTIDE SEQUENCE [LARGE SCALE GENOMIC DNA]</scope>
    <source>
        <strain evidence="5 6">DT12</strain>
    </source>
</reference>
<dbReference type="InterPro" id="IPR001242">
    <property type="entry name" value="Condensation_dom"/>
</dbReference>
<dbReference type="Gene3D" id="3.30.559.30">
    <property type="entry name" value="Nonribosomal peptide synthetase, condensation domain"/>
    <property type="match status" value="2"/>
</dbReference>
<dbReference type="PROSITE" id="PS00455">
    <property type="entry name" value="AMP_BINDING"/>
    <property type="match status" value="1"/>
</dbReference>
<dbReference type="Gene3D" id="2.30.38.10">
    <property type="entry name" value="Luciferase, Domain 3"/>
    <property type="match status" value="2"/>
</dbReference>
<name>A0ABT3WXM4_9BACL</name>
<dbReference type="Pfam" id="PF00668">
    <property type="entry name" value="Condensation"/>
    <property type="match status" value="2"/>
</dbReference>
<dbReference type="PANTHER" id="PTHR45527">
    <property type="entry name" value="NONRIBOSOMAL PEPTIDE SYNTHETASE"/>
    <property type="match status" value="1"/>
</dbReference>
<dbReference type="NCBIfam" id="TIGR01733">
    <property type="entry name" value="AA-adenyl-dom"/>
    <property type="match status" value="2"/>
</dbReference>
<dbReference type="Gene3D" id="3.40.50.980">
    <property type="match status" value="4"/>
</dbReference>
<evidence type="ECO:0000313" key="5">
    <source>
        <dbReference type="EMBL" id="MCX7569415.1"/>
    </source>
</evidence>
<comment type="similarity">
    <text evidence="2">Belongs to the ATP-dependent AMP-binding enzyme family.</text>
</comment>
<dbReference type="CDD" id="cd17643">
    <property type="entry name" value="A_NRPS_Cytc1-like"/>
    <property type="match status" value="1"/>
</dbReference>
<dbReference type="InterPro" id="IPR025110">
    <property type="entry name" value="AMP-bd_C"/>
</dbReference>
<dbReference type="EMBL" id="JAPMLT010000002">
    <property type="protein sequence ID" value="MCX7569415.1"/>
    <property type="molecule type" value="Genomic_DNA"/>
</dbReference>
<evidence type="ECO:0000313" key="6">
    <source>
        <dbReference type="Proteomes" id="UP001208017"/>
    </source>
</evidence>
<dbReference type="InterPro" id="IPR023213">
    <property type="entry name" value="CAT-like_dom_sf"/>
</dbReference>
<dbReference type="CDD" id="cd19531">
    <property type="entry name" value="LCL_NRPS-like"/>
    <property type="match status" value="1"/>
</dbReference>
<dbReference type="Gene3D" id="1.10.1200.10">
    <property type="entry name" value="ACP-like"/>
    <property type="match status" value="2"/>
</dbReference>
<sequence>MQSTKLAVLKALKEKQLRELSLQRGEQPLSIPPVERTGEPMPLSLGQQRLWFLDRWNPDSLLYNMPLVLRITGHLDAQALEMAVRDVVDRHEVLRTRFLEQDGVPMQVIGTGQDVPFTYRELLCEEQMEEAVSEAIRTPFSLTEGPLLRVELICVAQQEHVLVLNMHHIVSDGWSTGVLMREIGALYEARLNGLPSSLPKLSIQYADAAVWQRERMQGPEIAKQIDFWRNHLQGAPALLEMPTDYRRPLTASEQGASLHFVLPNRMLEGLQALGQQEEATLYVTLLAAYGVLMRRYSGQEDFVVGIPVANRTNQQLESLIGFFVNTLPVRLDLSENGSFRDLLRQVRTTVLAALENSEVPFEALLDELKVERTMSHGPLFQTLFSYNNTHAPSFELFGDAKVDPVNVDLGMAKVDLTVEFWHSPEGLQGRLEYRTDLYAPDTMQRMLRHFLTLLQAVVEAPHEPILRLNLLTEEELTDYWLPAAQPDESVAFDSGDCLHTMFEEQAAKRPHAVAVACEDETLTYQELNERANAVASLLIDQGLQSEQLVGLYMERSLDLVVSILGIVKAGCAYVPLDPSYPKDRLAFILSDAQAQVLLTQSHLREQVPEGDHRVICIDTLEPSNRTAGSLTRRDLPCRPDQLAYVIYTSGSTGKPKGVEVEHRQAVRLFRSTEAWYGFHEQDVWTLFHSTAFDFSVWELWGALAYGGKLVVVPYLVSRSPEAFYELLVREGVTVLNQTPSAFRQLIQVNGQQRADLRRQLRLRYVIFGGEELEVTSLLPWFDDHGDQTPQLVNMYGITETTVHVTYRPITRADAEAAQGSVIGVPIPDLQVYVLNEEMQPVPVGVTGEMFVGGAGLARGYLNRPELTAERFVRHPFAKGGRLYRTGDLARKLATGDLEYRGRIDHQVKVRGFRIELGEIEARLLQFERVAEAIVFVRQDDAGDNRLVAYLVPQPGQAPTVTELRRFLQSHLPDYMIPADIFFLANIPLTQNGKVDRKALLSMQGERAEIGGVHEAPATEQEHRLADVWKRVLHRDQVGVEDNFFAHGGDSIRALQVVALAKESGIELTLQHLFQHQTIRAILKDLQASGGGEAVNACPRTEPFHGLPQEVVDQLPRDVVDAYPLTALQTGMIYHMTFTEESISYHNIAGWYMRMPFDRDVFEAAVARVVERHAILRTSFDLTSYVEPLQLVHERVSLPLRVDDLRHLSDEEQEREIESWMEREIRDKFDLACPPMLRLQIHLRSSDTLQFFVTECHAILDGWSLTSIVRDIFSEYFHQLRGLPLPSMEAVEFTYRDYVWWERAIQKDDDQRAYWQQKIKGVVPTTLPSWQPSRARDKSARVFQRKFGAVPLPVFEALQNRVRQTGVPLKNMLLAAHLKVLSLATGTLDVQTGLTANGRPELQGAELQRGLFLNTLPYRMEVKPGTWDDLIREAFRNEQELLPYRRFPMAEIQKMHGRQPLFETSFNFVHFHAMQEIVDLGDVEMLGQREIADTNFTLQITFCINPTLGGLTLMLDTNGVIVTPEQNEILFTQYLNVLEAMATAPQELHHLFDPLTQAEHERLSAFNDTAVEYDLEKNLHQWIEEQVDATPDAVAVVFGEETLTYRELDRQANRLAHQLVKQGVQANDLVGVSMERSMEMVVGLLGILKAGGAYLPLDPDHPAERMAFVLEDSQVRIVLTQEHLADALPSDAVRTICLDRAAEKALLAAESAERTGIRNTAEDTAYCIYTSGSTGKPKGALISHQGICNRLLWMQDEYRLNAEDRVLQKTPYSFDVSVWEFFWPLMTGARLVVAEPGGHRDTRYLARLIAREGITTLHFVPSMLHVFLEEPEAAGCTSIRRVICSGEALPLGLQQRFFERLGAVELHNLYGPTEASVDVSYWQCQADSDLPFVPIGRPIANIKLYILDERMQPVPIGVAGELYISGIGVAKGYLNRPELTAERFVPDPFETGANMYKTGDAARWLPDGNIEYIGRLDNQVKLRGLRIELGEVESVLGQHPAVREAVVTVREDVPGGPALVGYYVLSTDGEAGSEELRAHLKKHLPEYMVPSFFVELPEMPLSSNGKTQRSALPAPQASSQERSMESQALPANLLEERIADIWADILHLKTIDVQDDFFAMGGHSFLAFHTATAMQKQGIPARLTDLYQYPTVRGLAEYLGQIHDLPDARVEPKRRQMKQLDDVPLKVLSSVLPNQDTYTWEQMDCFHKPLAILAESFRPQGFDLFSFYAGLWETFDVNGHFRAAIFAEDNAPHSPEFFTFFEQVVGPKLGLKLHTFTADDEPTFRRLVEQEIGLGRPVMIPGDLYGLYYTVNYRNEPHRHFFIVKGVDPQRDLYFLLDNMHLDNGARPTYRDFYGRPENLYEMYRLYGKHFGTRVFWSMESMPVQQTWSELHALLDLRTLYEQVEAGTAALHYLEQELLREVAETGEVPRFGAVMQLLNFKHVLYDLLFKFLPKADVSPADVSVLRDLADELSAGWGQVRMEIFDMLSAGELSSEALWQQIDAMANREHAFRELFLKTVEVEVLLERIRLQEVQAGKDGFTELNRLGAAITRDDGRIVIEHAADTRYDSWIVQDDAPQLLMETGMGQSFDIEVRLHTETPIGASYHAGLVLKLQDGRKLLFGIESGELLSLYAPEQLEFTLAKHPYPHMRFLRVEAKESSYRFMARASQEEDWFECAALSLQQSVRQFGLFSKTWEPIAHTLEFTDLQLRVDE</sequence>
<dbReference type="SUPFAM" id="SSF56801">
    <property type="entry name" value="Acetyl-CoA synthetase-like"/>
    <property type="match status" value="2"/>
</dbReference>
<feature type="domain" description="Carrier" evidence="4">
    <location>
        <begin position="2088"/>
        <end position="2162"/>
    </location>
</feature>
<dbReference type="InterPro" id="IPR045851">
    <property type="entry name" value="AMP-bd_C_sf"/>
</dbReference>
<dbReference type="Proteomes" id="UP001208017">
    <property type="component" value="Unassembled WGS sequence"/>
</dbReference>
<dbReference type="PANTHER" id="PTHR45527:SF14">
    <property type="entry name" value="PLIPASTATIN SYNTHASE SUBUNIT B"/>
    <property type="match status" value="1"/>
</dbReference>
<dbReference type="Gene3D" id="3.30.300.30">
    <property type="match status" value="2"/>
</dbReference>
<evidence type="ECO:0000256" key="2">
    <source>
        <dbReference type="ARBA" id="ARBA00006432"/>
    </source>
</evidence>
<evidence type="ECO:0000259" key="4">
    <source>
        <dbReference type="PROSITE" id="PS50075"/>
    </source>
</evidence>
<dbReference type="InterPro" id="IPR036736">
    <property type="entry name" value="ACP-like_sf"/>
</dbReference>
<comment type="cofactor">
    <cofactor evidence="1">
        <name>pantetheine 4'-phosphate</name>
        <dbReference type="ChEBI" id="CHEBI:47942"/>
    </cofactor>
</comment>
<dbReference type="PROSITE" id="PS50075">
    <property type="entry name" value="CARRIER"/>
    <property type="match status" value="2"/>
</dbReference>
<dbReference type="InterPro" id="IPR000873">
    <property type="entry name" value="AMP-dep_synth/lig_dom"/>
</dbReference>
<keyword evidence="6" id="KW-1185">Reference proteome</keyword>
<dbReference type="NCBIfam" id="NF003417">
    <property type="entry name" value="PRK04813.1"/>
    <property type="match status" value="2"/>
</dbReference>
<protein>
    <submittedName>
        <fullName evidence="5">Amino acid adenylation domain-containing protein</fullName>
    </submittedName>
</protein>
<dbReference type="SUPFAM" id="SSF47336">
    <property type="entry name" value="ACP-like"/>
    <property type="match status" value="2"/>
</dbReference>
<proteinExistence type="inferred from homology"/>
<feature type="compositionally biased region" description="Polar residues" evidence="3">
    <location>
        <begin position="2063"/>
        <end position="2080"/>
    </location>
</feature>
<feature type="domain" description="Carrier" evidence="4">
    <location>
        <begin position="1015"/>
        <end position="1089"/>
    </location>
</feature>
<dbReference type="Pfam" id="PF00550">
    <property type="entry name" value="PP-binding"/>
    <property type="match status" value="2"/>
</dbReference>
<dbReference type="InterPro" id="IPR010071">
    <property type="entry name" value="AA_adenyl_dom"/>
</dbReference>
<comment type="caution">
    <text evidence="5">The sequence shown here is derived from an EMBL/GenBank/DDBJ whole genome shotgun (WGS) entry which is preliminary data.</text>
</comment>